<dbReference type="PIRSF" id="PIRSF002888">
    <property type="entry name" value="FliM"/>
    <property type="match status" value="1"/>
</dbReference>
<dbReference type="Proteomes" id="UP000248066">
    <property type="component" value="Unassembled WGS sequence"/>
</dbReference>
<keyword evidence="9" id="KW-0975">Bacterial flagellum</keyword>
<dbReference type="Pfam" id="PF01052">
    <property type="entry name" value="FliMN_C"/>
    <property type="match status" value="1"/>
</dbReference>
<evidence type="ECO:0000256" key="9">
    <source>
        <dbReference type="ARBA" id="ARBA00023143"/>
    </source>
</evidence>
<reference evidence="12 13" key="1">
    <citation type="submission" date="2017-10" db="EMBL/GenBank/DDBJ databases">
        <title>Bacillus sp. nov., a halophilic bacterium isolated from a Yangshapao Lake.</title>
        <authorList>
            <person name="Wang H."/>
        </authorList>
    </citation>
    <scope>NUCLEOTIDE SEQUENCE [LARGE SCALE GENOMIC DNA]</scope>
    <source>
        <strain evidence="12 13">YSP-3</strain>
    </source>
</reference>
<sequence>MENEKKPALNHPLYQIQQNLDGQKRKKSVRKYDFKRALRFSKDQVRGLTRVHENFARLLTTQLSAQLRTFVQIHVSSVDQVPYEDFIHSLPDKTLLTVFEPVPLEGRMLMEVNLPVAYSMLDRLLGGSGEAADKGDGLTEIETKIMTKLIRRSLEAFRDAWHSVEPFHPEMGDLEENPQFIQLVSPNETVIVISLETTIGEVSGRINLCLPYVVIEELLPKLSVHMWMQTKQKERMPHEKEELQKSVRRANLDLTVELGTTTVTVEELLDLREGDVIRLGTGIDAPLRVNVENELRYFAQPGKRKQKIAVQITAEAEEAETHD</sequence>
<accession>A0A2W0HB40</accession>
<protein>
    <recommendedName>
        <fullName evidence="4 10">Flagellar motor switch protein FliM</fullName>
    </recommendedName>
</protein>
<dbReference type="PANTHER" id="PTHR30034">
    <property type="entry name" value="FLAGELLAR MOTOR SWITCH PROTEIN FLIM"/>
    <property type="match status" value="1"/>
</dbReference>
<evidence type="ECO:0000256" key="2">
    <source>
        <dbReference type="ARBA" id="ARBA00004202"/>
    </source>
</evidence>
<gene>
    <name evidence="12" type="ORF">CR205_05365</name>
</gene>
<keyword evidence="8" id="KW-0472">Membrane</keyword>
<dbReference type="GO" id="GO:0009425">
    <property type="term" value="C:bacterial-type flagellum basal body"/>
    <property type="evidence" value="ECO:0007669"/>
    <property type="project" value="UniProtKB-SubCell"/>
</dbReference>
<evidence type="ECO:0000256" key="7">
    <source>
        <dbReference type="ARBA" id="ARBA00022779"/>
    </source>
</evidence>
<keyword evidence="12" id="KW-0969">Cilium</keyword>
<evidence type="ECO:0000256" key="5">
    <source>
        <dbReference type="ARBA" id="ARBA00022475"/>
    </source>
</evidence>
<dbReference type="InterPro" id="IPR028976">
    <property type="entry name" value="CheC-like_sf"/>
</dbReference>
<dbReference type="GO" id="GO:0050918">
    <property type="term" value="P:positive chemotaxis"/>
    <property type="evidence" value="ECO:0007669"/>
    <property type="project" value="TreeGrafter"/>
</dbReference>
<dbReference type="PANTHER" id="PTHR30034:SF6">
    <property type="entry name" value="YOP PROTEINS TRANSLOCATION PROTEIN Q"/>
    <property type="match status" value="1"/>
</dbReference>
<keyword evidence="5" id="KW-1003">Cell membrane</keyword>
<evidence type="ECO:0000256" key="1">
    <source>
        <dbReference type="ARBA" id="ARBA00004117"/>
    </source>
</evidence>
<evidence type="ECO:0000256" key="4">
    <source>
        <dbReference type="ARBA" id="ARBA00021898"/>
    </source>
</evidence>
<dbReference type="EMBL" id="PDOF01000001">
    <property type="protein sequence ID" value="PYZ98026.1"/>
    <property type="molecule type" value="Genomic_DNA"/>
</dbReference>
<evidence type="ECO:0000313" key="13">
    <source>
        <dbReference type="Proteomes" id="UP000248066"/>
    </source>
</evidence>
<name>A0A2W0HB40_9BACI</name>
<dbReference type="NCBIfam" id="TIGR01397">
    <property type="entry name" value="fliM_switch"/>
    <property type="match status" value="1"/>
</dbReference>
<comment type="caution">
    <text evidence="12">The sequence shown here is derived from an EMBL/GenBank/DDBJ whole genome shotgun (WGS) entry which is preliminary data.</text>
</comment>
<dbReference type="AlphaFoldDB" id="A0A2W0HB40"/>
<feature type="domain" description="Flagellar motor switch protein FliN-like C-terminal" evidence="11">
    <location>
        <begin position="246"/>
        <end position="314"/>
    </location>
</feature>
<dbReference type="Gene3D" id="2.30.330.10">
    <property type="entry name" value="SpoA-like"/>
    <property type="match status" value="1"/>
</dbReference>
<dbReference type="SUPFAM" id="SSF103039">
    <property type="entry name" value="CheC-like"/>
    <property type="match status" value="1"/>
</dbReference>
<evidence type="ECO:0000256" key="8">
    <source>
        <dbReference type="ARBA" id="ARBA00023136"/>
    </source>
</evidence>
<dbReference type="SUPFAM" id="SSF101801">
    <property type="entry name" value="Surface presentation of antigens (SPOA)"/>
    <property type="match status" value="1"/>
</dbReference>
<dbReference type="GO" id="GO:0071978">
    <property type="term" value="P:bacterial-type flagellum-dependent swarming motility"/>
    <property type="evidence" value="ECO:0007669"/>
    <property type="project" value="TreeGrafter"/>
</dbReference>
<keyword evidence="12" id="KW-0282">Flagellum</keyword>
<evidence type="ECO:0000259" key="11">
    <source>
        <dbReference type="Pfam" id="PF01052"/>
    </source>
</evidence>
<dbReference type="InterPro" id="IPR036429">
    <property type="entry name" value="SpoA-like_sf"/>
</dbReference>
<dbReference type="InterPro" id="IPR001543">
    <property type="entry name" value="FliN-like_C"/>
</dbReference>
<dbReference type="CDD" id="cd17908">
    <property type="entry name" value="FliM"/>
    <property type="match status" value="1"/>
</dbReference>
<comment type="similarity">
    <text evidence="3">Belongs to the FliM family.</text>
</comment>
<proteinExistence type="inferred from homology"/>
<dbReference type="GO" id="GO:0003774">
    <property type="term" value="F:cytoskeletal motor activity"/>
    <property type="evidence" value="ECO:0007669"/>
    <property type="project" value="InterPro"/>
</dbReference>
<keyword evidence="12" id="KW-0966">Cell projection</keyword>
<dbReference type="Gene3D" id="3.40.1550.10">
    <property type="entry name" value="CheC-like"/>
    <property type="match status" value="1"/>
</dbReference>
<dbReference type="PRINTS" id="PR00955">
    <property type="entry name" value="FLGMOTORFLIM"/>
</dbReference>
<keyword evidence="7" id="KW-0283">Flagellar rotation</keyword>
<evidence type="ECO:0000256" key="6">
    <source>
        <dbReference type="ARBA" id="ARBA00022500"/>
    </source>
</evidence>
<keyword evidence="13" id="KW-1185">Reference proteome</keyword>
<keyword evidence="6" id="KW-0145">Chemotaxis</keyword>
<evidence type="ECO:0000256" key="10">
    <source>
        <dbReference type="NCBIfam" id="TIGR01397"/>
    </source>
</evidence>
<comment type="subcellular location">
    <subcellularLocation>
        <location evidence="1">Bacterial flagellum basal body</location>
    </subcellularLocation>
    <subcellularLocation>
        <location evidence="2">Cell membrane</location>
        <topology evidence="2">Peripheral membrane protein</topology>
    </subcellularLocation>
</comment>
<evidence type="ECO:0000256" key="3">
    <source>
        <dbReference type="ARBA" id="ARBA00011049"/>
    </source>
</evidence>
<evidence type="ECO:0000313" key="12">
    <source>
        <dbReference type="EMBL" id="PYZ98026.1"/>
    </source>
</evidence>
<dbReference type="InterPro" id="IPR001689">
    <property type="entry name" value="Flag_FliM"/>
</dbReference>
<dbReference type="OrthoDB" id="9806941at2"/>
<dbReference type="Pfam" id="PF02154">
    <property type="entry name" value="FliM"/>
    <property type="match status" value="1"/>
</dbReference>
<dbReference type="GO" id="GO:0005886">
    <property type="term" value="C:plasma membrane"/>
    <property type="evidence" value="ECO:0007669"/>
    <property type="project" value="UniProtKB-SubCell"/>
</dbReference>
<organism evidence="12 13">
    <name type="scientific">Alteribacter lacisalsi</name>
    <dbReference type="NCBI Taxonomy" id="2045244"/>
    <lineage>
        <taxon>Bacteria</taxon>
        <taxon>Bacillati</taxon>
        <taxon>Bacillota</taxon>
        <taxon>Bacilli</taxon>
        <taxon>Bacillales</taxon>
        <taxon>Bacillaceae</taxon>
        <taxon>Alteribacter</taxon>
    </lineage>
</organism>